<evidence type="ECO:0000259" key="10">
    <source>
        <dbReference type="PROSITE" id="PS50178"/>
    </source>
</evidence>
<dbReference type="Pfam" id="PF13857">
    <property type="entry name" value="Ank_5"/>
    <property type="match status" value="1"/>
</dbReference>
<gene>
    <name evidence="11" type="ORF">BZ3500_MVSOF-1268-A1-R1_CHR1-3G01924</name>
</gene>
<feature type="compositionally biased region" description="Low complexity" evidence="8">
    <location>
        <begin position="1"/>
        <end position="23"/>
    </location>
</feature>
<evidence type="ECO:0000256" key="6">
    <source>
        <dbReference type="PROSITE-ProRule" id="PRU00023"/>
    </source>
</evidence>
<keyword evidence="5 6" id="KW-0040">ANK repeat</keyword>
<feature type="region of interest" description="Disordered" evidence="8">
    <location>
        <begin position="87"/>
        <end position="138"/>
    </location>
</feature>
<dbReference type="STRING" id="289078.A0A2X0MG02"/>
<dbReference type="PANTHER" id="PTHR24171">
    <property type="entry name" value="ANKYRIN REPEAT DOMAIN-CONTAINING PROTEIN 39-RELATED"/>
    <property type="match status" value="1"/>
</dbReference>
<keyword evidence="3 7" id="KW-0863">Zinc-finger</keyword>
<dbReference type="PROSITE" id="PS50297">
    <property type="entry name" value="ANK_REP_REGION"/>
    <property type="match status" value="4"/>
</dbReference>
<feature type="compositionally biased region" description="Low complexity" evidence="8">
    <location>
        <begin position="37"/>
        <end position="48"/>
    </location>
</feature>
<keyword evidence="4" id="KW-0862">Zinc</keyword>
<dbReference type="AlphaFoldDB" id="A0A2X0MG02"/>
<feature type="domain" description="FYVE-type" evidence="10">
    <location>
        <begin position="974"/>
        <end position="1047"/>
    </location>
</feature>
<evidence type="ECO:0000256" key="8">
    <source>
        <dbReference type="SAM" id="MobiDB-lite"/>
    </source>
</evidence>
<feature type="region of interest" description="Disordered" evidence="8">
    <location>
        <begin position="944"/>
        <end position="966"/>
    </location>
</feature>
<feature type="region of interest" description="Disordered" evidence="8">
    <location>
        <begin position="1"/>
        <end position="75"/>
    </location>
</feature>
<evidence type="ECO:0000256" key="2">
    <source>
        <dbReference type="ARBA" id="ARBA00022737"/>
    </source>
</evidence>
<dbReference type="InterPro" id="IPR001841">
    <property type="entry name" value="Znf_RING"/>
</dbReference>
<dbReference type="SMART" id="SM00248">
    <property type="entry name" value="ANK"/>
    <property type="match status" value="4"/>
</dbReference>
<dbReference type="InterPro" id="IPR011011">
    <property type="entry name" value="Znf_FYVE_PHD"/>
</dbReference>
<dbReference type="PROSITE" id="PS50178">
    <property type="entry name" value="ZF_FYVE"/>
    <property type="match status" value="1"/>
</dbReference>
<reference evidence="12" key="1">
    <citation type="submission" date="2016-10" db="EMBL/GenBank/DDBJ databases">
        <authorList>
            <person name="Jeantristanb JTB J.-T."/>
            <person name="Ricardo R."/>
        </authorList>
    </citation>
    <scope>NUCLEOTIDE SEQUENCE [LARGE SCALE GENOMIC DNA]</scope>
</reference>
<feature type="repeat" description="ANK" evidence="6">
    <location>
        <begin position="414"/>
        <end position="446"/>
    </location>
</feature>
<evidence type="ECO:0000313" key="11">
    <source>
        <dbReference type="EMBL" id="SCZ90335.1"/>
    </source>
</evidence>
<dbReference type="InterPro" id="IPR000306">
    <property type="entry name" value="Znf_FYVE"/>
</dbReference>
<feature type="domain" description="RING-type" evidence="9">
    <location>
        <begin position="1148"/>
        <end position="1188"/>
    </location>
</feature>
<dbReference type="GO" id="GO:0008270">
    <property type="term" value="F:zinc ion binding"/>
    <property type="evidence" value="ECO:0007669"/>
    <property type="project" value="UniProtKB-KW"/>
</dbReference>
<evidence type="ECO:0000256" key="5">
    <source>
        <dbReference type="ARBA" id="ARBA00023043"/>
    </source>
</evidence>
<protein>
    <submittedName>
        <fullName evidence="11">BZ3500_MvSof-1268-A1-R1_Chr1-3g01924 protein</fullName>
    </submittedName>
</protein>
<feature type="repeat" description="ANK" evidence="6">
    <location>
        <begin position="347"/>
        <end position="380"/>
    </location>
</feature>
<proteinExistence type="predicted"/>
<evidence type="ECO:0000313" key="12">
    <source>
        <dbReference type="Proteomes" id="UP000249723"/>
    </source>
</evidence>
<dbReference type="SUPFAM" id="SSF48403">
    <property type="entry name" value="Ankyrin repeat"/>
    <property type="match status" value="1"/>
</dbReference>
<dbReference type="PROSITE" id="PS50089">
    <property type="entry name" value="ZF_RING_2"/>
    <property type="match status" value="1"/>
</dbReference>
<dbReference type="SUPFAM" id="SSF57850">
    <property type="entry name" value="RING/U-box"/>
    <property type="match status" value="1"/>
</dbReference>
<dbReference type="CDD" id="cd16489">
    <property type="entry name" value="mRING-CH-C4HC2H_ZNRF"/>
    <property type="match status" value="1"/>
</dbReference>
<evidence type="ECO:0000259" key="9">
    <source>
        <dbReference type="PROSITE" id="PS50089"/>
    </source>
</evidence>
<feature type="region of interest" description="Disordered" evidence="8">
    <location>
        <begin position="167"/>
        <end position="214"/>
    </location>
</feature>
<evidence type="ECO:0000256" key="7">
    <source>
        <dbReference type="PROSITE-ProRule" id="PRU00175"/>
    </source>
</evidence>
<evidence type="ECO:0000256" key="3">
    <source>
        <dbReference type="ARBA" id="ARBA00022771"/>
    </source>
</evidence>
<dbReference type="InterPro" id="IPR013083">
    <property type="entry name" value="Znf_RING/FYVE/PHD"/>
</dbReference>
<dbReference type="Gene3D" id="3.30.40.10">
    <property type="entry name" value="Zinc/RING finger domain, C3HC4 (zinc finger)"/>
    <property type="match status" value="2"/>
</dbReference>
<dbReference type="Pfam" id="PF01363">
    <property type="entry name" value="FYVE"/>
    <property type="match status" value="1"/>
</dbReference>
<dbReference type="PANTHER" id="PTHR24171:SF8">
    <property type="entry name" value="BRCA1-ASSOCIATED RING DOMAIN PROTEIN 1"/>
    <property type="match status" value="1"/>
</dbReference>
<dbReference type="InterPro" id="IPR036770">
    <property type="entry name" value="Ankyrin_rpt-contain_sf"/>
</dbReference>
<keyword evidence="12" id="KW-1185">Reference proteome</keyword>
<feature type="repeat" description="ANK" evidence="6">
    <location>
        <begin position="313"/>
        <end position="345"/>
    </location>
</feature>
<organism evidence="11 12">
    <name type="scientific">Microbotryum saponariae</name>
    <dbReference type="NCBI Taxonomy" id="289078"/>
    <lineage>
        <taxon>Eukaryota</taxon>
        <taxon>Fungi</taxon>
        <taxon>Dikarya</taxon>
        <taxon>Basidiomycota</taxon>
        <taxon>Pucciniomycotina</taxon>
        <taxon>Microbotryomycetes</taxon>
        <taxon>Microbotryales</taxon>
        <taxon>Microbotryaceae</taxon>
        <taxon>Microbotryum</taxon>
    </lineage>
</organism>
<dbReference type="InterPro" id="IPR017455">
    <property type="entry name" value="Znf_FYVE-rel"/>
</dbReference>
<sequence length="1192" mass="128318">MAGDPLSDPLSSSSSSSSSPPSSALLRPGSTNPQFQTSSPLSPLPTSSEWLAPPSLRSKRTVSPSSSSSFSATSAWARQHLEQEARLFSGGEWDREPNGYLDVDVASPHEQREDGNPSPSPPLPPHTQQQERRKSSLSATAPAFVAPVLAKPSAALDPTSSSFVPPFLSTDTGPTRPITIHRSPSSTITRKRTSSNSAVRDPSGTPTLSTSYGISVTPTGIHSLLHNDNPIGMSTTPSTARPSRLEVLDTATLGPTPFSNSSRTDRDILQSMIAAACTAGELNRLKSLLSDSTGDDEDHFPTGFALANQPSASGQTPLQLASARGHADLVRWLVSQAGALADLEDVDGETALHKAAFKGHIDVCRFLVNEAGVNVDSQDNDGWTPLHNASSLGWLDIATLLIDSGASIDLKSRHGFTALMNAASKGHLPIIHFLLKRGANPMVRNAWGEAAYDRESDWDRVQPKTNLESPTNKPGRFFPSMTVAAAVFEARICSVLASYEATRWTEFSFQSLTDYNALALHSTVAVVLEENQRLAKPTLRKISSLGAAFNANPWTSRALSRNDKRAAFTIPKQPTSQIEDLPVSKSEVGLPIVGKECDLVLPARREIRSGGRVGGGGVSRTNSNSSSGKAVDDSAAFRSLSAVLSAGGEPVSPSAHPSSSMDAGEPAWYWLSDWTVDLTDHLSSPEDGWSYATSFQAAPDEWSSEPSAELARVLSGSASSWGGQKWVRRRRWIRVARRRSDLPNFGYADLTTSGPTDLAESADRVDAIGNEISSSVKVSQVDYLVRAHFLAKNHFAVFDGTQDVAALRKAVASLDRAADELRQGMSADENCERRRQAEAELEIVLRQLTLVKSSLPHSEAEEESDDEFVYDGQDADPDEDRRSVYTSHSAATPPSLISTQSAQSAPVTSAPEYFGFSASTSQFPDLTPQLSGAPDFRVPLHETRPPINRTHTSSSRALPPIPGSDSRTAVWESDEAVSECRNCLKKFSFFVRKHHCRRCGLIFCHSCSSNLDHLDSSEVVEEPSARFREDNFSSIHRTCGDCHAAISFTLPPVHSTSTFFSRPSPSTLPSTHTNNGVASASTSDAGASDASDLADCPVCGLVLASLGDGEEQELHVKICLESGGGSIVQNGRYLVFRLQPGPLENSECGICYDEFSVGDKLARLNCLCYFHGTCIKSWLERGKSCPYHMSRD</sequence>
<accession>A0A2X0MG02</accession>
<dbReference type="PRINTS" id="PR01415">
    <property type="entry name" value="ANKYRIN"/>
</dbReference>
<evidence type="ECO:0000256" key="4">
    <source>
        <dbReference type="ARBA" id="ARBA00022833"/>
    </source>
</evidence>
<keyword evidence="1" id="KW-0479">Metal-binding</keyword>
<feature type="compositionally biased region" description="Polar residues" evidence="8">
    <location>
        <begin position="884"/>
        <end position="904"/>
    </location>
</feature>
<feature type="repeat" description="ANK" evidence="6">
    <location>
        <begin position="381"/>
        <end position="413"/>
    </location>
</feature>
<dbReference type="PROSITE" id="PS50088">
    <property type="entry name" value="ANK_REPEAT"/>
    <property type="match status" value="4"/>
</dbReference>
<dbReference type="Pfam" id="PF13639">
    <property type="entry name" value="zf-RING_2"/>
    <property type="match status" value="1"/>
</dbReference>
<name>A0A2X0MG02_9BASI</name>
<dbReference type="Pfam" id="PF12796">
    <property type="entry name" value="Ank_2"/>
    <property type="match status" value="1"/>
</dbReference>
<feature type="compositionally biased region" description="Polar residues" evidence="8">
    <location>
        <begin position="182"/>
        <end position="214"/>
    </location>
</feature>
<dbReference type="Gene3D" id="1.25.40.20">
    <property type="entry name" value="Ankyrin repeat-containing domain"/>
    <property type="match status" value="1"/>
</dbReference>
<dbReference type="SMART" id="SM00064">
    <property type="entry name" value="FYVE"/>
    <property type="match status" value="1"/>
</dbReference>
<dbReference type="Proteomes" id="UP000249723">
    <property type="component" value="Unassembled WGS sequence"/>
</dbReference>
<dbReference type="SUPFAM" id="SSF57903">
    <property type="entry name" value="FYVE/PHD zinc finger"/>
    <property type="match status" value="1"/>
</dbReference>
<dbReference type="GO" id="GO:0004842">
    <property type="term" value="F:ubiquitin-protein transferase activity"/>
    <property type="evidence" value="ECO:0007669"/>
    <property type="project" value="TreeGrafter"/>
</dbReference>
<evidence type="ECO:0000256" key="1">
    <source>
        <dbReference type="ARBA" id="ARBA00022723"/>
    </source>
</evidence>
<dbReference type="EMBL" id="FMWP01000014">
    <property type="protein sequence ID" value="SCZ90335.1"/>
    <property type="molecule type" value="Genomic_DNA"/>
</dbReference>
<dbReference type="InterPro" id="IPR002110">
    <property type="entry name" value="Ankyrin_rpt"/>
</dbReference>
<feature type="compositionally biased region" description="Acidic residues" evidence="8">
    <location>
        <begin position="860"/>
        <end position="878"/>
    </location>
</feature>
<feature type="compositionally biased region" description="Low complexity" evidence="8">
    <location>
        <begin position="619"/>
        <end position="628"/>
    </location>
</feature>
<feature type="region of interest" description="Disordered" evidence="8">
    <location>
        <begin position="610"/>
        <end position="631"/>
    </location>
</feature>
<keyword evidence="2" id="KW-0677">Repeat</keyword>
<dbReference type="OrthoDB" id="10057496at2759"/>
<feature type="region of interest" description="Disordered" evidence="8">
    <location>
        <begin position="854"/>
        <end position="904"/>
    </location>
</feature>
<dbReference type="GO" id="GO:0085020">
    <property type="term" value="P:protein K6-linked ubiquitination"/>
    <property type="evidence" value="ECO:0007669"/>
    <property type="project" value="TreeGrafter"/>
</dbReference>
<feature type="region of interest" description="Disordered" evidence="8">
    <location>
        <begin position="1061"/>
        <end position="1083"/>
    </location>
</feature>
<feature type="compositionally biased region" description="Low complexity" evidence="8">
    <location>
        <begin position="61"/>
        <end position="75"/>
    </location>
</feature>